<dbReference type="Proteomes" id="UP001054889">
    <property type="component" value="Unassembled WGS sequence"/>
</dbReference>
<evidence type="ECO:0000313" key="1">
    <source>
        <dbReference type="EMBL" id="GJN10538.1"/>
    </source>
</evidence>
<protein>
    <submittedName>
        <fullName evidence="1">Uncharacterized protein</fullName>
    </submittedName>
</protein>
<evidence type="ECO:0000313" key="2">
    <source>
        <dbReference type="Proteomes" id="UP001054889"/>
    </source>
</evidence>
<proteinExistence type="predicted"/>
<sequence length="99" mass="11061">MNRRSSAGTTVPACATWNTRHRFPTHSCSVAGGERNGGVHLPERRRRPQRHLLALSQRRAMAGRAVTVVVLRLGAGMARQRLSSLEDFSIRCTMEEARH</sequence>
<reference evidence="1" key="1">
    <citation type="journal article" date="2018" name="DNA Res.">
        <title>Multiple hybrid de novo genome assembly of finger millet, an orphan allotetraploid crop.</title>
        <authorList>
            <person name="Hatakeyama M."/>
            <person name="Aluri S."/>
            <person name="Balachadran M.T."/>
            <person name="Sivarajan S.R."/>
            <person name="Patrignani A."/>
            <person name="Gruter S."/>
            <person name="Poveda L."/>
            <person name="Shimizu-Inatsugi R."/>
            <person name="Baeten J."/>
            <person name="Francoijs K.J."/>
            <person name="Nataraja K.N."/>
            <person name="Reddy Y.A.N."/>
            <person name="Phadnis S."/>
            <person name="Ravikumar R.L."/>
            <person name="Schlapbach R."/>
            <person name="Sreeman S.M."/>
            <person name="Shimizu K.K."/>
        </authorList>
    </citation>
    <scope>NUCLEOTIDE SEQUENCE</scope>
</reference>
<dbReference type="AlphaFoldDB" id="A0AAV5DJS2"/>
<accession>A0AAV5DJS2</accession>
<reference evidence="1" key="2">
    <citation type="submission" date="2021-12" db="EMBL/GenBank/DDBJ databases">
        <title>Resequencing data analysis of finger millet.</title>
        <authorList>
            <person name="Hatakeyama M."/>
            <person name="Aluri S."/>
            <person name="Balachadran M.T."/>
            <person name="Sivarajan S.R."/>
            <person name="Poveda L."/>
            <person name="Shimizu-Inatsugi R."/>
            <person name="Schlapbach R."/>
            <person name="Sreeman S.M."/>
            <person name="Shimizu K.K."/>
        </authorList>
    </citation>
    <scope>NUCLEOTIDE SEQUENCE</scope>
</reference>
<comment type="caution">
    <text evidence="1">The sequence shown here is derived from an EMBL/GenBank/DDBJ whole genome shotgun (WGS) entry which is preliminary data.</text>
</comment>
<dbReference type="EMBL" id="BQKI01000017">
    <property type="protein sequence ID" value="GJN10538.1"/>
    <property type="molecule type" value="Genomic_DNA"/>
</dbReference>
<organism evidence="1 2">
    <name type="scientific">Eleusine coracana subsp. coracana</name>
    <dbReference type="NCBI Taxonomy" id="191504"/>
    <lineage>
        <taxon>Eukaryota</taxon>
        <taxon>Viridiplantae</taxon>
        <taxon>Streptophyta</taxon>
        <taxon>Embryophyta</taxon>
        <taxon>Tracheophyta</taxon>
        <taxon>Spermatophyta</taxon>
        <taxon>Magnoliopsida</taxon>
        <taxon>Liliopsida</taxon>
        <taxon>Poales</taxon>
        <taxon>Poaceae</taxon>
        <taxon>PACMAD clade</taxon>
        <taxon>Chloridoideae</taxon>
        <taxon>Cynodonteae</taxon>
        <taxon>Eleusininae</taxon>
        <taxon>Eleusine</taxon>
    </lineage>
</organism>
<name>A0AAV5DJS2_ELECO</name>
<gene>
    <name evidence="1" type="primary">ga28637</name>
    <name evidence="1" type="ORF">PR202_ga28637</name>
</gene>
<keyword evidence="2" id="KW-1185">Reference proteome</keyword>